<dbReference type="GO" id="GO:0008168">
    <property type="term" value="F:methyltransferase activity"/>
    <property type="evidence" value="ECO:0007669"/>
    <property type="project" value="UniProtKB-KW"/>
</dbReference>
<reference evidence="2 3" key="1">
    <citation type="journal article" date="2018" name="PLoS Pathog.">
        <title>Evolution of structural diversity of trichothecenes, a family of toxins produced by plant pathogenic and entomopathogenic fungi.</title>
        <authorList>
            <person name="Proctor R.H."/>
            <person name="McCormick S.P."/>
            <person name="Kim H.S."/>
            <person name="Cardoza R.E."/>
            <person name="Stanley A.M."/>
            <person name="Lindo L."/>
            <person name="Kelly A."/>
            <person name="Brown D.W."/>
            <person name="Lee T."/>
            <person name="Vaughan M.M."/>
            <person name="Alexander N.J."/>
            <person name="Busman M."/>
            <person name="Gutierrez S."/>
        </authorList>
    </citation>
    <scope>NUCLEOTIDE SEQUENCE [LARGE SCALE GENOMIC DNA]</scope>
    <source>
        <strain evidence="2 3">NRRL 13405</strain>
    </source>
</reference>
<sequence>MQSRARRSRAHTVNLTTDTSAAEASRRRMVRARFRGHTIQSGSFLQVSGFQVAGFLAQFVRVDSLFRRNETGEVEVSGLPFLGHHSGSGILPGLIDEVCMVANRSLTERARQTVTVKLSDAIFVHQLTITNAQRVSTGKGWANECSNYPKHLTCR</sequence>
<evidence type="ECO:0000313" key="2">
    <source>
        <dbReference type="EMBL" id="RFN39978.1"/>
    </source>
</evidence>
<evidence type="ECO:0000256" key="1">
    <source>
        <dbReference type="SAM" id="MobiDB-lite"/>
    </source>
</evidence>
<keyword evidence="3" id="KW-1185">Reference proteome</keyword>
<dbReference type="AlphaFoldDB" id="A0A395M499"/>
<feature type="compositionally biased region" description="Basic residues" evidence="1">
    <location>
        <begin position="1"/>
        <end position="10"/>
    </location>
</feature>
<accession>A0A395M499</accession>
<proteinExistence type="predicted"/>
<feature type="region of interest" description="Disordered" evidence="1">
    <location>
        <begin position="1"/>
        <end position="22"/>
    </location>
</feature>
<name>A0A395M499_9HYPO</name>
<organism evidence="2 3">
    <name type="scientific">Fusarium flagelliforme</name>
    <dbReference type="NCBI Taxonomy" id="2675880"/>
    <lineage>
        <taxon>Eukaryota</taxon>
        <taxon>Fungi</taxon>
        <taxon>Dikarya</taxon>
        <taxon>Ascomycota</taxon>
        <taxon>Pezizomycotina</taxon>
        <taxon>Sordariomycetes</taxon>
        <taxon>Hypocreomycetidae</taxon>
        <taxon>Hypocreales</taxon>
        <taxon>Nectriaceae</taxon>
        <taxon>Fusarium</taxon>
        <taxon>Fusarium incarnatum-equiseti species complex</taxon>
    </lineage>
</organism>
<keyword evidence="2" id="KW-0489">Methyltransferase</keyword>
<dbReference type="EMBL" id="PXXK01001049">
    <property type="protein sequence ID" value="RFN39978.1"/>
    <property type="molecule type" value="Genomic_DNA"/>
</dbReference>
<feature type="compositionally biased region" description="Polar residues" evidence="1">
    <location>
        <begin position="11"/>
        <end position="20"/>
    </location>
</feature>
<evidence type="ECO:0000313" key="3">
    <source>
        <dbReference type="Proteomes" id="UP000265631"/>
    </source>
</evidence>
<comment type="caution">
    <text evidence="2">The sequence shown here is derived from an EMBL/GenBank/DDBJ whole genome shotgun (WGS) entry which is preliminary data.</text>
</comment>
<dbReference type="Proteomes" id="UP000265631">
    <property type="component" value="Unassembled WGS sequence"/>
</dbReference>
<keyword evidence="2" id="KW-0808">Transferase</keyword>
<gene>
    <name evidence="2" type="ORF">FIE12Z_13082</name>
</gene>
<protein>
    <submittedName>
        <fullName evidence="2">DNA (Cytosine-5-)-methyltransferase</fullName>
    </submittedName>
</protein>
<dbReference type="GO" id="GO:0032259">
    <property type="term" value="P:methylation"/>
    <property type="evidence" value="ECO:0007669"/>
    <property type="project" value="UniProtKB-KW"/>
</dbReference>